<organism evidence="2 4">
    <name type="scientific">Arthrobacter phage Molivia</name>
    <dbReference type="NCBI Taxonomy" id="2015839"/>
    <lineage>
        <taxon>Viruses</taxon>
        <taxon>Duplodnaviria</taxon>
        <taxon>Heunggongvirae</taxon>
        <taxon>Uroviricota</taxon>
        <taxon>Caudoviricetes</taxon>
        <taxon>Amigovirus</taxon>
        <taxon>Amigovirus molivia</taxon>
    </lineage>
</organism>
<evidence type="ECO:0000313" key="3">
    <source>
        <dbReference type="EMBL" id="ASX99318.1"/>
    </source>
</evidence>
<reference evidence="4" key="1">
    <citation type="submission" date="2017-06" db="EMBL/GenBank/DDBJ databases">
        <authorList>
            <person name="Kim H.J."/>
            <person name="Triplett B.A."/>
        </authorList>
    </citation>
    <scope>NUCLEOTIDE SEQUENCE [LARGE SCALE GENOMIC DNA]</scope>
</reference>
<dbReference type="RefSeq" id="YP_009610132.1">
    <property type="nucleotide sequence ID" value="NC_042001.1"/>
</dbReference>
<dbReference type="Proteomes" id="UP000225204">
    <property type="component" value="Segment"/>
</dbReference>
<evidence type="ECO:0000313" key="4">
    <source>
        <dbReference type="Proteomes" id="UP000225204"/>
    </source>
</evidence>
<feature type="region of interest" description="Disordered" evidence="1">
    <location>
        <begin position="50"/>
        <end position="70"/>
    </location>
</feature>
<gene>
    <name evidence="2" type="primary">4</name>
    <name evidence="3" type="synonym">98</name>
    <name evidence="2" type="ORF">SEA_MOLIVIA_4</name>
    <name evidence="3" type="ORF">SEA_MOLIVIA_98</name>
</gene>
<dbReference type="EMBL" id="MF185731">
    <property type="protein sequence ID" value="ASX99234.1"/>
    <property type="molecule type" value="Genomic_DNA"/>
</dbReference>
<reference evidence="2" key="2">
    <citation type="submission" date="2017-06" db="EMBL/GenBank/DDBJ databases">
        <authorList>
            <person name="Martinez A."/>
            <person name="Moy E.A."/>
            <person name="Dunbar D."/>
            <person name="Baltzegar D.A."/>
            <person name="Young E.C."/>
            <person name="Sides K.F."/>
            <person name="Macialek J."/>
            <person name="Stoner T.H."/>
            <person name="Garlena R.A."/>
            <person name="Russell D.A."/>
            <person name="Pope W.H."/>
            <person name="Jacobs-Sera D."/>
            <person name="Hatfull G.F."/>
        </authorList>
    </citation>
    <scope>NUCLEOTIDE SEQUENCE</scope>
</reference>
<evidence type="ECO:0000313" key="2">
    <source>
        <dbReference type="EMBL" id="ASX99234.1"/>
    </source>
</evidence>
<dbReference type="EMBL" id="MF185731">
    <property type="protein sequence ID" value="ASX99318.1"/>
    <property type="molecule type" value="Genomic_DNA"/>
</dbReference>
<dbReference type="KEGG" id="vg:40086310"/>
<name>A0A286N4C7_9CAUD</name>
<accession>A0A286N4C7</accession>
<protein>
    <submittedName>
        <fullName evidence="2">Uncharacterized protein</fullName>
    </submittedName>
</protein>
<proteinExistence type="predicted"/>
<keyword evidence="4" id="KW-1185">Reference proteome</keyword>
<evidence type="ECO:0000256" key="1">
    <source>
        <dbReference type="SAM" id="MobiDB-lite"/>
    </source>
</evidence>
<dbReference type="GeneID" id="40086310"/>
<sequence>MSGSKRLKRAIGYTGTKGTYSARRTRHKAIEQDVSKWVAWVAGTQGSGELRTTQESYARGKAHKSSLERY</sequence>
<dbReference type="OrthoDB" id="40999at10239"/>